<dbReference type="OrthoDB" id="288590at2759"/>
<evidence type="ECO:0000313" key="2">
    <source>
        <dbReference type="Proteomes" id="UP000541444"/>
    </source>
</evidence>
<dbReference type="InterPro" id="IPR027443">
    <property type="entry name" value="IPNS-like_sf"/>
</dbReference>
<organism evidence="1 2">
    <name type="scientific">Kingdonia uniflora</name>
    <dbReference type="NCBI Taxonomy" id="39325"/>
    <lineage>
        <taxon>Eukaryota</taxon>
        <taxon>Viridiplantae</taxon>
        <taxon>Streptophyta</taxon>
        <taxon>Embryophyta</taxon>
        <taxon>Tracheophyta</taxon>
        <taxon>Spermatophyta</taxon>
        <taxon>Magnoliopsida</taxon>
        <taxon>Ranunculales</taxon>
        <taxon>Circaeasteraceae</taxon>
        <taxon>Kingdonia</taxon>
    </lineage>
</organism>
<dbReference type="Gene3D" id="2.60.120.330">
    <property type="entry name" value="B-lactam Antibiotic, Isopenicillin N Synthase, Chain"/>
    <property type="match status" value="1"/>
</dbReference>
<accession>A0A7J7LLE7</accession>
<evidence type="ECO:0000313" key="1">
    <source>
        <dbReference type="EMBL" id="KAF6143467.1"/>
    </source>
</evidence>
<dbReference type="EMBL" id="JACGCM010002205">
    <property type="protein sequence ID" value="KAF6143467.1"/>
    <property type="molecule type" value="Genomic_DNA"/>
</dbReference>
<dbReference type="SUPFAM" id="SSF51197">
    <property type="entry name" value="Clavaminate synthase-like"/>
    <property type="match status" value="1"/>
</dbReference>
<sequence length="69" mass="8250">MRERFSIPFFFNPSNDMMVKPIKELVNECNPSKYTEFNWEGNSLRPRMSGIIRSVRSKTSRFIIFRISD</sequence>
<name>A0A7J7LLE7_9MAGN</name>
<dbReference type="Proteomes" id="UP000541444">
    <property type="component" value="Unassembled WGS sequence"/>
</dbReference>
<keyword evidence="2" id="KW-1185">Reference proteome</keyword>
<reference evidence="1 2" key="1">
    <citation type="journal article" date="2020" name="IScience">
        <title>Genome Sequencing of the Endangered Kingdonia uniflora (Circaeasteraceae, Ranunculales) Reveals Potential Mechanisms of Evolutionary Specialization.</title>
        <authorList>
            <person name="Sun Y."/>
            <person name="Deng T."/>
            <person name="Zhang A."/>
            <person name="Moore M.J."/>
            <person name="Landis J.B."/>
            <person name="Lin N."/>
            <person name="Zhang H."/>
            <person name="Zhang X."/>
            <person name="Huang J."/>
            <person name="Zhang X."/>
            <person name="Sun H."/>
            <person name="Wang H."/>
        </authorList>
    </citation>
    <scope>NUCLEOTIDE SEQUENCE [LARGE SCALE GENOMIC DNA]</scope>
    <source>
        <strain evidence="1">TB1705</strain>
        <tissue evidence="1">Leaf</tissue>
    </source>
</reference>
<protein>
    <submittedName>
        <fullName evidence="1">Uncharacterized protein</fullName>
    </submittedName>
</protein>
<proteinExistence type="predicted"/>
<gene>
    <name evidence="1" type="ORF">GIB67_029636</name>
</gene>
<dbReference type="AlphaFoldDB" id="A0A7J7LLE7"/>
<comment type="caution">
    <text evidence="1">The sequence shown here is derived from an EMBL/GenBank/DDBJ whole genome shotgun (WGS) entry which is preliminary data.</text>
</comment>